<dbReference type="GO" id="GO:0008270">
    <property type="term" value="F:zinc ion binding"/>
    <property type="evidence" value="ECO:0007669"/>
    <property type="project" value="UniProtKB-KW"/>
</dbReference>
<dbReference type="NCBIfam" id="TIGR00310">
    <property type="entry name" value="ZPR1_znf"/>
    <property type="match status" value="1"/>
</dbReference>
<dbReference type="InterPro" id="IPR004457">
    <property type="entry name" value="Znf_ZPR1"/>
</dbReference>
<dbReference type="Pfam" id="PF22794">
    <property type="entry name" value="jr-ZPR1"/>
    <property type="match status" value="1"/>
</dbReference>
<protein>
    <submittedName>
        <fullName evidence="6">Nucleolar zinc-finger protein</fullName>
    </submittedName>
</protein>
<keyword evidence="3 6" id="KW-0863">Zinc-finger</keyword>
<dbReference type="SMART" id="SM00709">
    <property type="entry name" value="Zpr1"/>
    <property type="match status" value="1"/>
</dbReference>
<feature type="domain" description="Zinc finger ZPR1-type" evidence="5">
    <location>
        <begin position="1"/>
        <end position="149"/>
    </location>
</feature>
<dbReference type="Pfam" id="PF03367">
    <property type="entry name" value="Zn_ribbon_ZPR1"/>
    <property type="match status" value="1"/>
</dbReference>
<dbReference type="InterPro" id="IPR040141">
    <property type="entry name" value="ZPR1"/>
</dbReference>
<keyword evidence="4" id="KW-0862">Zinc</keyword>
<evidence type="ECO:0000313" key="6">
    <source>
        <dbReference type="EMBL" id="MES1921089.1"/>
    </source>
</evidence>
<sequence length="170" mass="19701">MVSVDIPKFREIIIMSTNCDHCGNRTSDLQGSSYIHEKGKEINLKMTTAEDLKREVVRTDSTVVSIPEIEFVSYQGPNIGEITTTEGLLIKFKEQIESIYKRELENKKLTEKLKKSYQKNISDLKDLAELKKPFTMNFKDVLGDVYVEKLKNDQNLKIDFFERTKEQNAE</sequence>
<evidence type="ECO:0000256" key="2">
    <source>
        <dbReference type="ARBA" id="ARBA00022723"/>
    </source>
</evidence>
<evidence type="ECO:0000256" key="3">
    <source>
        <dbReference type="ARBA" id="ARBA00022771"/>
    </source>
</evidence>
<proteinExistence type="inferred from homology"/>
<evidence type="ECO:0000256" key="1">
    <source>
        <dbReference type="ARBA" id="ARBA00008354"/>
    </source>
</evidence>
<dbReference type="Gene3D" id="2.20.25.420">
    <property type="entry name" value="ZPR1, zinc finger domain"/>
    <property type="match status" value="1"/>
</dbReference>
<name>A0ABV2ANQ4_9EUKA</name>
<comment type="caution">
    <text evidence="6">The sequence shown here is derived from an EMBL/GenBank/DDBJ whole genome shotgun (WGS) entry which is preliminary data.</text>
</comment>
<evidence type="ECO:0000259" key="5">
    <source>
        <dbReference type="SMART" id="SM00709"/>
    </source>
</evidence>
<dbReference type="EMBL" id="JBDODL010001072">
    <property type="protein sequence ID" value="MES1921089.1"/>
    <property type="molecule type" value="Genomic_DNA"/>
</dbReference>
<evidence type="ECO:0000256" key="4">
    <source>
        <dbReference type="ARBA" id="ARBA00022833"/>
    </source>
</evidence>
<dbReference type="PANTHER" id="PTHR10876:SF0">
    <property type="entry name" value="ZINC FINGER PROTEIN ZPR1"/>
    <property type="match status" value="1"/>
</dbReference>
<gene>
    <name evidence="6" type="primary">ZPR1</name>
    <name evidence="6" type="ORF">MHBO_002676</name>
</gene>
<feature type="non-terminal residue" evidence="6">
    <location>
        <position position="170"/>
    </location>
</feature>
<keyword evidence="2" id="KW-0479">Metal-binding</keyword>
<organism evidence="6 7">
    <name type="scientific">Bonamia ostreae</name>
    <dbReference type="NCBI Taxonomy" id="126728"/>
    <lineage>
        <taxon>Eukaryota</taxon>
        <taxon>Sar</taxon>
        <taxon>Rhizaria</taxon>
        <taxon>Endomyxa</taxon>
        <taxon>Ascetosporea</taxon>
        <taxon>Haplosporida</taxon>
        <taxon>Bonamia</taxon>
    </lineage>
</organism>
<accession>A0ABV2ANQ4</accession>
<dbReference type="Gene3D" id="2.60.120.1040">
    <property type="entry name" value="ZPR1, A/B domain"/>
    <property type="match status" value="1"/>
</dbReference>
<dbReference type="Proteomes" id="UP001439008">
    <property type="component" value="Unassembled WGS sequence"/>
</dbReference>
<dbReference type="PANTHER" id="PTHR10876">
    <property type="entry name" value="ZINC FINGER PROTEIN ZPR1"/>
    <property type="match status" value="1"/>
</dbReference>
<keyword evidence="7" id="KW-1185">Reference proteome</keyword>
<dbReference type="InterPro" id="IPR042452">
    <property type="entry name" value="ZPR1_Znf1/2"/>
</dbReference>
<dbReference type="InterPro" id="IPR042451">
    <property type="entry name" value="ZPR1_A/B_dom"/>
</dbReference>
<evidence type="ECO:0000313" key="7">
    <source>
        <dbReference type="Proteomes" id="UP001439008"/>
    </source>
</evidence>
<dbReference type="InterPro" id="IPR056180">
    <property type="entry name" value="ZPR1_jr_dom"/>
</dbReference>
<reference evidence="6 7" key="1">
    <citation type="journal article" date="2024" name="BMC Biol.">
        <title>Comparative genomics of Ascetosporea gives new insight into the evolutionary basis for animal parasitism in Rhizaria.</title>
        <authorList>
            <person name="Hiltunen Thoren M."/>
            <person name="Onut-Brannstrom I."/>
            <person name="Alfjorden A."/>
            <person name="Peckova H."/>
            <person name="Swords F."/>
            <person name="Hooper C."/>
            <person name="Holzer A.S."/>
            <person name="Bass D."/>
            <person name="Burki F."/>
        </authorList>
    </citation>
    <scope>NUCLEOTIDE SEQUENCE [LARGE SCALE GENOMIC DNA]</scope>
    <source>
        <strain evidence="6">20-A016</strain>
    </source>
</reference>
<comment type="similarity">
    <text evidence="1">Belongs to the ZPR1 family.</text>
</comment>